<reference evidence="2 3" key="1">
    <citation type="submission" date="2019-02" db="EMBL/GenBank/DDBJ databases">
        <title>Sequencing the genomes of 1000 actinobacteria strains.</title>
        <authorList>
            <person name="Klenk H.-P."/>
        </authorList>
    </citation>
    <scope>NUCLEOTIDE SEQUENCE [LARGE SCALE GENOMIC DNA]</scope>
    <source>
        <strain evidence="2 3">DSM 45888</strain>
    </source>
</reference>
<comment type="caution">
    <text evidence="2">The sequence shown here is derived from an EMBL/GenBank/DDBJ whole genome shotgun (WGS) entry which is preliminary data.</text>
</comment>
<keyword evidence="3" id="KW-1185">Reference proteome</keyword>
<evidence type="ECO:0000313" key="2">
    <source>
        <dbReference type="EMBL" id="RZT77131.1"/>
    </source>
</evidence>
<dbReference type="Proteomes" id="UP000293781">
    <property type="component" value="Unassembled WGS sequence"/>
</dbReference>
<keyword evidence="1" id="KW-1133">Transmembrane helix</keyword>
<name>A0A4Q7UB06_9ACTN</name>
<dbReference type="AlphaFoldDB" id="A0A4Q7UB06"/>
<sequence length="154" mass="16395">MTPEEVLARLDTPLSLRRRVFYLAVAFAGLTGSALIGLLWATEPGLPTRTGVAFGVLVAIGLGWAAFGGWAVTRRMPLFARDRVVAGWLGVAAWVAFSVGALVISLLRHDLELALLGVVLLLGAVAALNLRAARRARAVLVRRRNALAATETDE</sequence>
<dbReference type="OrthoDB" id="6059373at2"/>
<evidence type="ECO:0000313" key="3">
    <source>
        <dbReference type="Proteomes" id="UP000293781"/>
    </source>
</evidence>
<dbReference type="RefSeq" id="WP_130399836.1">
    <property type="nucleotide sequence ID" value="NZ_SHKK01000001.1"/>
</dbReference>
<evidence type="ECO:0000256" key="1">
    <source>
        <dbReference type="SAM" id="Phobius"/>
    </source>
</evidence>
<proteinExistence type="predicted"/>
<gene>
    <name evidence="2" type="ORF">EV382_0269</name>
</gene>
<accession>A0A4Q7UB06</accession>
<feature type="transmembrane region" description="Helical" evidence="1">
    <location>
        <begin position="52"/>
        <end position="72"/>
    </location>
</feature>
<evidence type="ECO:0008006" key="4">
    <source>
        <dbReference type="Google" id="ProtNLM"/>
    </source>
</evidence>
<keyword evidence="1" id="KW-0812">Transmembrane</keyword>
<keyword evidence="1" id="KW-0472">Membrane</keyword>
<feature type="transmembrane region" description="Helical" evidence="1">
    <location>
        <begin position="84"/>
        <end position="107"/>
    </location>
</feature>
<organism evidence="2 3">
    <name type="scientific">Micromonospora violae</name>
    <dbReference type="NCBI Taxonomy" id="1278207"/>
    <lineage>
        <taxon>Bacteria</taxon>
        <taxon>Bacillati</taxon>
        <taxon>Actinomycetota</taxon>
        <taxon>Actinomycetes</taxon>
        <taxon>Micromonosporales</taxon>
        <taxon>Micromonosporaceae</taxon>
        <taxon>Micromonospora</taxon>
    </lineage>
</organism>
<dbReference type="EMBL" id="SHKK01000001">
    <property type="protein sequence ID" value="RZT77131.1"/>
    <property type="molecule type" value="Genomic_DNA"/>
</dbReference>
<protein>
    <recommendedName>
        <fullName evidence="4">Transmembrane transport protein</fullName>
    </recommendedName>
</protein>
<feature type="transmembrane region" description="Helical" evidence="1">
    <location>
        <begin position="20"/>
        <end position="40"/>
    </location>
</feature>
<feature type="transmembrane region" description="Helical" evidence="1">
    <location>
        <begin position="113"/>
        <end position="133"/>
    </location>
</feature>